<reference evidence="7 8" key="1">
    <citation type="submission" date="2018-05" db="EMBL/GenBank/DDBJ databases">
        <title>Draft genome sequence of Scytalidium lignicola DSM 105466, a ubiquitous saprotrophic fungus.</title>
        <authorList>
            <person name="Buettner E."/>
            <person name="Gebauer A.M."/>
            <person name="Hofrichter M."/>
            <person name="Liers C."/>
            <person name="Kellner H."/>
        </authorList>
    </citation>
    <scope>NUCLEOTIDE SEQUENCE [LARGE SCALE GENOMIC DNA]</scope>
    <source>
        <strain evidence="7 8">DSM 105466</strain>
    </source>
</reference>
<proteinExistence type="predicted"/>
<dbReference type="SUPFAM" id="SSF56112">
    <property type="entry name" value="Protein kinase-like (PK-like)"/>
    <property type="match status" value="1"/>
</dbReference>
<feature type="transmembrane region" description="Helical" evidence="5">
    <location>
        <begin position="269"/>
        <end position="295"/>
    </location>
</feature>
<dbReference type="GO" id="GO:0016020">
    <property type="term" value="C:membrane"/>
    <property type="evidence" value="ECO:0007669"/>
    <property type="project" value="UniProtKB-SubCell"/>
</dbReference>
<feature type="transmembrane region" description="Helical" evidence="5">
    <location>
        <begin position="39"/>
        <end position="59"/>
    </location>
</feature>
<dbReference type="OrthoDB" id="10003767at2759"/>
<dbReference type="InterPro" id="IPR036259">
    <property type="entry name" value="MFS_trans_sf"/>
</dbReference>
<dbReference type="Proteomes" id="UP000258309">
    <property type="component" value="Unassembled WGS sequence"/>
</dbReference>
<dbReference type="InterPro" id="IPR020846">
    <property type="entry name" value="MFS_dom"/>
</dbReference>
<dbReference type="EMBL" id="NCSJ02000127">
    <property type="protein sequence ID" value="RFU29458.1"/>
    <property type="molecule type" value="Genomic_DNA"/>
</dbReference>
<feature type="transmembrane region" description="Helical" evidence="5">
    <location>
        <begin position="137"/>
        <end position="155"/>
    </location>
</feature>
<evidence type="ECO:0000259" key="6">
    <source>
        <dbReference type="PROSITE" id="PS50850"/>
    </source>
</evidence>
<evidence type="ECO:0000256" key="2">
    <source>
        <dbReference type="ARBA" id="ARBA00022692"/>
    </source>
</evidence>
<keyword evidence="3 5" id="KW-1133">Transmembrane helix</keyword>
<feature type="transmembrane region" description="Helical" evidence="5">
    <location>
        <begin position="167"/>
        <end position="186"/>
    </location>
</feature>
<keyword evidence="8" id="KW-1185">Reference proteome</keyword>
<feature type="transmembrane region" description="Helical" evidence="5">
    <location>
        <begin position="98"/>
        <end position="125"/>
    </location>
</feature>
<feature type="transmembrane region" description="Helical" evidence="5">
    <location>
        <begin position="366"/>
        <end position="389"/>
    </location>
</feature>
<feature type="transmembrane region" description="Helical" evidence="5">
    <location>
        <begin position="229"/>
        <end position="257"/>
    </location>
</feature>
<dbReference type="Gene3D" id="1.20.1250.20">
    <property type="entry name" value="MFS general substrate transporter like domains"/>
    <property type="match status" value="1"/>
</dbReference>
<evidence type="ECO:0000313" key="7">
    <source>
        <dbReference type="EMBL" id="RFU29458.1"/>
    </source>
</evidence>
<feature type="non-terminal residue" evidence="7">
    <location>
        <position position="1"/>
    </location>
</feature>
<dbReference type="PANTHER" id="PTHR23507:SF1">
    <property type="entry name" value="FI18259P1-RELATED"/>
    <property type="match status" value="1"/>
</dbReference>
<gene>
    <name evidence="7" type="ORF">B7463_g6868</name>
</gene>
<feature type="transmembrane region" description="Helical" evidence="5">
    <location>
        <begin position="71"/>
        <end position="92"/>
    </location>
</feature>
<accession>A0A3E2H7V5</accession>
<feature type="domain" description="Major facilitator superfamily (MFS) profile" evidence="6">
    <location>
        <begin position="1"/>
        <end position="414"/>
    </location>
</feature>
<dbReference type="PROSITE" id="PS50850">
    <property type="entry name" value="MFS"/>
    <property type="match status" value="1"/>
</dbReference>
<sequence>MVPITRILEDIICRRYYDLPHEIDEKLCKIDVIQSQLAYINGTLSTLEAAVGLFFAFPYGILADRIGRKPIFVLASLGSILTLTWAVMVLRFSQTIPVYFILVAPVFRLIGGGNSVLIVVIYSIVADVESEANRASSFFLVAIGSLTGGLLGPVVSSKLMEIGSPWGPILLVFIITLLATSLIIFIPETLQIDENGNSHLQDQTIHSVIKFYVQQTFIKAKESISILKYFSLVIILLTFLIQMPIALATSQFFIQYISKRFDWPLSKTGYLLAVQAVVNIFLILVVLPGLSKLLLSSFFNFTASRKGLILAQFSALFIIVGSLLLAGSNITIVVFGIIIITFGTGLAPLCRSLITNFIDPQHTSRLYTLIGIVEALGSLFTGPVLAWSFSAGMRMAAQQLKDLTVQSRIHHQRDLFIAQICEDDVCHLASSHHNGQPRTFFKPPIRGSYNVCCFVQFSPDPATVTSGRECLRDGRGDRWVVRVPLAPCLAWGGKDKLESEIATMQLIANNTIIPLPKIHAYSLDSSPEPLSSYLILEYIDGERLSYQHLGKLSNEQKDNLYTSLADIYLQLRRLEFPSIGRLTRHQDKFEVRKRITTIDINVQELEGLQPSRVQDSFYGEKGVLNCADDYIEMLLQIADNAFTEGRSTVWEKSQGEDALYHHYIFRSYAQNWADRDHDRGPFVLVHGDLEPFNLMVNEDMTIISVLDWEWSRVVPRQFFKPPLWLKIPDTTKLAWEFVYQDYLKEFDRFQSILKRREHERYGNDLLFNEWELGKLNSGFLVVNALENWTDMDWFANRYINRKCYGGSTDLDQRVRAFMEADPARQALIEKKVLQSIAYDAEVGQLKNDGSPVEHKISNNVEVTLGSKNISTPSIAILSHT</sequence>
<comment type="subcellular location">
    <subcellularLocation>
        <location evidence="1">Membrane</location>
        <topology evidence="1">Multi-pass membrane protein</topology>
    </subcellularLocation>
</comment>
<evidence type="ECO:0000256" key="1">
    <source>
        <dbReference type="ARBA" id="ARBA00004141"/>
    </source>
</evidence>
<dbReference type="InterPro" id="IPR011701">
    <property type="entry name" value="MFS"/>
</dbReference>
<protein>
    <recommendedName>
        <fullName evidence="6">Major facilitator superfamily (MFS) profile domain-containing protein</fullName>
    </recommendedName>
</protein>
<evidence type="ECO:0000256" key="5">
    <source>
        <dbReference type="SAM" id="Phobius"/>
    </source>
</evidence>
<dbReference type="InterPro" id="IPR011009">
    <property type="entry name" value="Kinase-like_dom_sf"/>
</dbReference>
<evidence type="ECO:0000313" key="8">
    <source>
        <dbReference type="Proteomes" id="UP000258309"/>
    </source>
</evidence>
<organism evidence="7 8">
    <name type="scientific">Scytalidium lignicola</name>
    <name type="common">Hyphomycete</name>
    <dbReference type="NCBI Taxonomy" id="5539"/>
    <lineage>
        <taxon>Eukaryota</taxon>
        <taxon>Fungi</taxon>
        <taxon>Dikarya</taxon>
        <taxon>Ascomycota</taxon>
        <taxon>Pezizomycotina</taxon>
        <taxon>Leotiomycetes</taxon>
        <taxon>Leotiomycetes incertae sedis</taxon>
        <taxon>Scytalidium</taxon>
    </lineage>
</organism>
<dbReference type="Pfam" id="PF07690">
    <property type="entry name" value="MFS_1"/>
    <property type="match status" value="1"/>
</dbReference>
<name>A0A3E2H7V5_SCYLI</name>
<dbReference type="InterPro" id="IPR002575">
    <property type="entry name" value="Aminoglycoside_PTrfase"/>
</dbReference>
<dbReference type="Gene3D" id="3.90.1200.10">
    <property type="match status" value="1"/>
</dbReference>
<feature type="non-terminal residue" evidence="7">
    <location>
        <position position="880"/>
    </location>
</feature>
<dbReference type="GO" id="GO:0022857">
    <property type="term" value="F:transmembrane transporter activity"/>
    <property type="evidence" value="ECO:0007669"/>
    <property type="project" value="InterPro"/>
</dbReference>
<feature type="transmembrane region" description="Helical" evidence="5">
    <location>
        <begin position="332"/>
        <end position="354"/>
    </location>
</feature>
<keyword evidence="2 5" id="KW-0812">Transmembrane</keyword>
<dbReference type="PANTHER" id="PTHR23507">
    <property type="entry name" value="ZGC:174356"/>
    <property type="match status" value="1"/>
</dbReference>
<dbReference type="Pfam" id="PF01636">
    <property type="entry name" value="APH"/>
    <property type="match status" value="1"/>
</dbReference>
<dbReference type="SUPFAM" id="SSF103473">
    <property type="entry name" value="MFS general substrate transporter"/>
    <property type="match status" value="1"/>
</dbReference>
<dbReference type="AlphaFoldDB" id="A0A3E2H7V5"/>
<keyword evidence="4 5" id="KW-0472">Membrane</keyword>
<evidence type="ECO:0000256" key="4">
    <source>
        <dbReference type="ARBA" id="ARBA00023136"/>
    </source>
</evidence>
<feature type="transmembrane region" description="Helical" evidence="5">
    <location>
        <begin position="307"/>
        <end position="326"/>
    </location>
</feature>
<evidence type="ECO:0000256" key="3">
    <source>
        <dbReference type="ARBA" id="ARBA00022989"/>
    </source>
</evidence>
<comment type="caution">
    <text evidence="7">The sequence shown here is derived from an EMBL/GenBank/DDBJ whole genome shotgun (WGS) entry which is preliminary data.</text>
</comment>